<feature type="signal peptide" evidence="2">
    <location>
        <begin position="1"/>
        <end position="23"/>
    </location>
</feature>
<name>A0A1Z3N6D4_BDEBC</name>
<gene>
    <name evidence="3" type="ORF">B9G79_05000</name>
</gene>
<protein>
    <recommendedName>
        <fullName evidence="5">Cytochrome c domain-containing protein</fullName>
    </recommendedName>
</protein>
<feature type="region of interest" description="Disordered" evidence="1">
    <location>
        <begin position="24"/>
        <end position="44"/>
    </location>
</feature>
<feature type="chain" id="PRO_5013097079" description="Cytochrome c domain-containing protein" evidence="2">
    <location>
        <begin position="24"/>
        <end position="136"/>
    </location>
</feature>
<evidence type="ECO:0008006" key="5">
    <source>
        <dbReference type="Google" id="ProtNLM"/>
    </source>
</evidence>
<evidence type="ECO:0000313" key="3">
    <source>
        <dbReference type="EMBL" id="ASD62971.1"/>
    </source>
</evidence>
<keyword evidence="2" id="KW-0732">Signal</keyword>
<organism evidence="3 4">
    <name type="scientific">Bdellovibrio bacteriovorus</name>
    <dbReference type="NCBI Taxonomy" id="959"/>
    <lineage>
        <taxon>Bacteria</taxon>
        <taxon>Pseudomonadati</taxon>
        <taxon>Bdellovibrionota</taxon>
        <taxon>Bdellovibrionia</taxon>
        <taxon>Bdellovibrionales</taxon>
        <taxon>Pseudobdellovibrionaceae</taxon>
        <taxon>Bdellovibrio</taxon>
    </lineage>
</organism>
<evidence type="ECO:0000256" key="2">
    <source>
        <dbReference type="SAM" id="SignalP"/>
    </source>
</evidence>
<dbReference type="Proteomes" id="UP000197003">
    <property type="component" value="Chromosome"/>
</dbReference>
<dbReference type="OrthoDB" id="9787495at2"/>
<sequence length="136" mass="14883">MHHFVWFVLLLLTSGLVSCGAISSGDSSGQKDPDTNPQKPVDPQELHYPNVDAEVFSVSCYRCHSHLFGVTRGGVALDSYAEASFNAARIYQAAIVEKRMPLGGMLTVRQYELLKAWLESGAPAFELEVAPVTLQE</sequence>
<dbReference type="EMBL" id="CP020946">
    <property type="protein sequence ID" value="ASD62971.1"/>
    <property type="molecule type" value="Genomic_DNA"/>
</dbReference>
<evidence type="ECO:0000313" key="4">
    <source>
        <dbReference type="Proteomes" id="UP000197003"/>
    </source>
</evidence>
<proteinExistence type="predicted"/>
<dbReference type="RefSeq" id="WP_088564557.1">
    <property type="nucleotide sequence ID" value="NZ_CP020946.1"/>
</dbReference>
<dbReference type="AlphaFoldDB" id="A0A1Z3N6D4"/>
<accession>A0A1Z3N6D4</accession>
<reference evidence="3 4" key="1">
    <citation type="submission" date="2017-04" db="EMBL/GenBank/DDBJ databases">
        <title>Whole genome sequence of Bdellovibrio bacteriovorus strain SSB218315.</title>
        <authorList>
            <person name="Oyedara O."/>
            <person name="Rodriguez-Perez M.A."/>
        </authorList>
    </citation>
    <scope>NUCLEOTIDE SEQUENCE [LARGE SCALE GENOMIC DNA]</scope>
    <source>
        <strain evidence="3 4">SSB218315</strain>
    </source>
</reference>
<evidence type="ECO:0000256" key="1">
    <source>
        <dbReference type="SAM" id="MobiDB-lite"/>
    </source>
</evidence>